<keyword evidence="1" id="KW-0645">Protease</keyword>
<feature type="domain" description="Sushi" evidence="6">
    <location>
        <begin position="284"/>
        <end position="362"/>
    </location>
</feature>
<dbReference type="Proteomes" id="UP001642483">
    <property type="component" value="Unassembled WGS sequence"/>
</dbReference>
<dbReference type="EMBL" id="CAWYQH010000106">
    <property type="protein sequence ID" value="CAK8687747.1"/>
    <property type="molecule type" value="Genomic_DNA"/>
</dbReference>
<dbReference type="InterPro" id="IPR000436">
    <property type="entry name" value="Sushi_SCR_CCP_dom"/>
</dbReference>
<reference evidence="7 8" key="1">
    <citation type="submission" date="2024-02" db="EMBL/GenBank/DDBJ databases">
        <authorList>
            <person name="Daric V."/>
            <person name="Darras S."/>
        </authorList>
    </citation>
    <scope>NUCLEOTIDE SEQUENCE [LARGE SCALE GENOMIC DNA]</scope>
</reference>
<sequence>MALRVLPYLALTLTLSLPDCLGDGPSNHTGNICSKKSLPGNFPGGNIPEQNTFMIFGASGNFSEDDALTERTLCLSAVSTRDPLLAECNSTKTSQKWYQYRHLLFNLRYGHTMTSNGFYEGADVMLSSLQNQTWLCSHSTASVTSLLTKRNATSFYLGGSRNALELSNLPDMTWGIASGEGRISGELNLLCAYRDLFCGPPLPGIRSFIVTSEYDLSLYLHLSSSLVDEIIREVRACYAPGDKLLIGCPLGHVQIGTNDRRYKVVTCLGGGKWSDPVPMHCEKVTCGEPEVFPNAVYRGQLRSAAFKQTLIYGRNIFIVSGNHFTFSDTIRYKCVGEYVGDDVTHVCDPRGKWFGEAPQCNYYCEFNLTAPSGLIKSPNYPNPYPHDVDCRWLIRAREGFRVALWIRDFFIEPGSIFSSRCQFEVLFIQDVHKESSYVDKFCGSLHPGQWTSSGNYVIVGFHSDHSYSGKGFKIEYTTWDPGSDCWGWTPRSLFKGKVSMTSSS</sequence>
<dbReference type="Gene3D" id="2.60.120.290">
    <property type="entry name" value="Spermadhesin, CUB domain"/>
    <property type="match status" value="1"/>
</dbReference>
<protein>
    <submittedName>
        <fullName evidence="7">Uncharacterized protein</fullName>
    </submittedName>
</protein>
<keyword evidence="2" id="KW-1015">Disulfide bond</keyword>
<evidence type="ECO:0000313" key="7">
    <source>
        <dbReference type="EMBL" id="CAK8687747.1"/>
    </source>
</evidence>
<dbReference type="CDD" id="cd00041">
    <property type="entry name" value="CUB"/>
    <property type="match status" value="1"/>
</dbReference>
<dbReference type="PROSITE" id="PS01180">
    <property type="entry name" value="CUB"/>
    <property type="match status" value="1"/>
</dbReference>
<feature type="chain" id="PRO_5046614313" evidence="4">
    <location>
        <begin position="23"/>
        <end position="504"/>
    </location>
</feature>
<dbReference type="PANTHER" id="PTHR24255">
    <property type="entry name" value="COMPLEMENT COMPONENT 1, S SUBCOMPONENT-RELATED"/>
    <property type="match status" value="1"/>
</dbReference>
<dbReference type="PANTHER" id="PTHR24255:SF31">
    <property type="entry name" value="CUBILIN-LIKE PROTEIN"/>
    <property type="match status" value="1"/>
</dbReference>
<dbReference type="InterPro" id="IPR035976">
    <property type="entry name" value="Sushi/SCR/CCP_sf"/>
</dbReference>
<feature type="signal peptide" evidence="4">
    <location>
        <begin position="1"/>
        <end position="22"/>
    </location>
</feature>
<evidence type="ECO:0000259" key="6">
    <source>
        <dbReference type="PROSITE" id="PS50923"/>
    </source>
</evidence>
<name>A0ABP0G8Y4_CLALP</name>
<dbReference type="InterPro" id="IPR000859">
    <property type="entry name" value="CUB_dom"/>
</dbReference>
<evidence type="ECO:0000256" key="1">
    <source>
        <dbReference type="ARBA" id="ARBA00022825"/>
    </source>
</evidence>
<accession>A0ABP0G8Y4</accession>
<comment type="caution">
    <text evidence="7">The sequence shown here is derived from an EMBL/GenBank/DDBJ whole genome shotgun (WGS) entry which is preliminary data.</text>
</comment>
<evidence type="ECO:0000313" key="8">
    <source>
        <dbReference type="Proteomes" id="UP001642483"/>
    </source>
</evidence>
<dbReference type="SUPFAM" id="SSF50370">
    <property type="entry name" value="Ricin B-like lectins"/>
    <property type="match status" value="1"/>
</dbReference>
<dbReference type="Pfam" id="PF00431">
    <property type="entry name" value="CUB"/>
    <property type="match status" value="1"/>
</dbReference>
<evidence type="ECO:0000256" key="4">
    <source>
        <dbReference type="SAM" id="SignalP"/>
    </source>
</evidence>
<evidence type="ECO:0000259" key="5">
    <source>
        <dbReference type="PROSITE" id="PS01180"/>
    </source>
</evidence>
<dbReference type="Gene3D" id="2.10.70.10">
    <property type="entry name" value="Complement Module, domain 1"/>
    <property type="match status" value="1"/>
</dbReference>
<feature type="domain" description="CUB" evidence="5">
    <location>
        <begin position="364"/>
        <end position="479"/>
    </location>
</feature>
<evidence type="ECO:0000256" key="2">
    <source>
        <dbReference type="ARBA" id="ARBA00023157"/>
    </source>
</evidence>
<proteinExistence type="predicted"/>
<dbReference type="SUPFAM" id="SSF49854">
    <property type="entry name" value="Spermadhesin, CUB domain"/>
    <property type="match status" value="1"/>
</dbReference>
<gene>
    <name evidence="7" type="ORF">CVLEPA_LOCUS19812</name>
</gene>
<keyword evidence="1" id="KW-0378">Hydrolase</keyword>
<dbReference type="SUPFAM" id="SSF57535">
    <property type="entry name" value="Complement control module/SCR domain"/>
    <property type="match status" value="2"/>
</dbReference>
<dbReference type="InterPro" id="IPR035992">
    <property type="entry name" value="Ricin_B-like_lectins"/>
</dbReference>
<organism evidence="7 8">
    <name type="scientific">Clavelina lepadiformis</name>
    <name type="common">Light-bulb sea squirt</name>
    <name type="synonym">Ascidia lepadiformis</name>
    <dbReference type="NCBI Taxonomy" id="159417"/>
    <lineage>
        <taxon>Eukaryota</taxon>
        <taxon>Metazoa</taxon>
        <taxon>Chordata</taxon>
        <taxon>Tunicata</taxon>
        <taxon>Ascidiacea</taxon>
        <taxon>Aplousobranchia</taxon>
        <taxon>Clavelinidae</taxon>
        <taxon>Clavelina</taxon>
    </lineage>
</organism>
<evidence type="ECO:0000256" key="3">
    <source>
        <dbReference type="PROSITE-ProRule" id="PRU00302"/>
    </source>
</evidence>
<comment type="caution">
    <text evidence="3">Lacks conserved residue(s) required for the propagation of feature annotation.</text>
</comment>
<keyword evidence="4" id="KW-0732">Signal</keyword>
<keyword evidence="3" id="KW-0768">Sushi</keyword>
<dbReference type="PROSITE" id="PS50923">
    <property type="entry name" value="SUSHI"/>
    <property type="match status" value="1"/>
</dbReference>
<dbReference type="SMART" id="SM00042">
    <property type="entry name" value="CUB"/>
    <property type="match status" value="1"/>
</dbReference>
<keyword evidence="8" id="KW-1185">Reference proteome</keyword>
<dbReference type="InterPro" id="IPR035914">
    <property type="entry name" value="Sperma_CUB_dom_sf"/>
</dbReference>
<keyword evidence="1" id="KW-0720">Serine protease</keyword>